<dbReference type="Pfam" id="PF00196">
    <property type="entry name" value="GerE"/>
    <property type="match status" value="1"/>
</dbReference>
<dbReference type="PROSITE" id="PS00622">
    <property type="entry name" value="HTH_LUXR_1"/>
    <property type="match status" value="1"/>
</dbReference>
<evidence type="ECO:0000256" key="4">
    <source>
        <dbReference type="ARBA" id="ARBA00023163"/>
    </source>
</evidence>
<sequence>MIRVLIADDHALMRDGLRHILEKATGFQVVGEAADGSAALHLGRSTPAQVMLIDLSMPGRNGLEVVRQLKKENASVRAIVLTMHGEHQYAERAFKCGARGYLTKECAMTDLVTAITKVASGGVYLSPAMAERLACHLDRGAYVLPHEQLSDREFDVFRRLVSGETVSEIANGLCISSKTVSTYKMRIHQKMEMNSDVALIRYALKNGLCSALGEDA</sequence>
<dbReference type="SUPFAM" id="SSF46894">
    <property type="entry name" value="C-terminal effector domain of the bipartite response regulators"/>
    <property type="match status" value="1"/>
</dbReference>
<dbReference type="Gene3D" id="3.40.50.2300">
    <property type="match status" value="1"/>
</dbReference>
<evidence type="ECO:0000256" key="3">
    <source>
        <dbReference type="ARBA" id="ARBA00023125"/>
    </source>
</evidence>
<evidence type="ECO:0000313" key="9">
    <source>
        <dbReference type="Proteomes" id="UP000655523"/>
    </source>
</evidence>
<dbReference type="PRINTS" id="PR00038">
    <property type="entry name" value="HTHLUXR"/>
</dbReference>
<dbReference type="CDD" id="cd17535">
    <property type="entry name" value="REC_NarL-like"/>
    <property type="match status" value="1"/>
</dbReference>
<gene>
    <name evidence="8" type="ORF">GNZ13_16250</name>
</gene>
<comment type="caution">
    <text evidence="8">The sequence shown here is derived from an EMBL/GenBank/DDBJ whole genome shotgun (WGS) entry which is preliminary data.</text>
</comment>
<dbReference type="InterPro" id="IPR058245">
    <property type="entry name" value="NreC/VraR/RcsB-like_REC"/>
</dbReference>
<dbReference type="GO" id="GO:0000160">
    <property type="term" value="P:phosphorelay signal transduction system"/>
    <property type="evidence" value="ECO:0007669"/>
    <property type="project" value="InterPro"/>
</dbReference>
<evidence type="ECO:0000259" key="6">
    <source>
        <dbReference type="PROSITE" id="PS50043"/>
    </source>
</evidence>
<proteinExistence type="predicted"/>
<keyword evidence="9" id="KW-1185">Reference proteome</keyword>
<keyword evidence="1 5" id="KW-0597">Phosphoprotein</keyword>
<organism evidence="8 9">
    <name type="scientific">Paraburkholderia elongata</name>
    <dbReference type="NCBI Taxonomy" id="2675747"/>
    <lineage>
        <taxon>Bacteria</taxon>
        <taxon>Pseudomonadati</taxon>
        <taxon>Pseudomonadota</taxon>
        <taxon>Betaproteobacteria</taxon>
        <taxon>Burkholderiales</taxon>
        <taxon>Burkholderiaceae</taxon>
        <taxon>Paraburkholderia</taxon>
    </lineage>
</organism>
<dbReference type="SMART" id="SM00421">
    <property type="entry name" value="HTH_LUXR"/>
    <property type="match status" value="1"/>
</dbReference>
<evidence type="ECO:0000313" key="8">
    <source>
        <dbReference type="EMBL" id="NPT56101.1"/>
    </source>
</evidence>
<evidence type="ECO:0000256" key="2">
    <source>
        <dbReference type="ARBA" id="ARBA00023015"/>
    </source>
</evidence>
<dbReference type="CDD" id="cd06170">
    <property type="entry name" value="LuxR_C_like"/>
    <property type="match status" value="1"/>
</dbReference>
<dbReference type="InterPro" id="IPR016032">
    <property type="entry name" value="Sig_transdc_resp-reg_C-effctor"/>
</dbReference>
<feature type="domain" description="HTH luxR-type" evidence="6">
    <location>
        <begin position="142"/>
        <end position="207"/>
    </location>
</feature>
<dbReference type="InterPro" id="IPR000792">
    <property type="entry name" value="Tscrpt_reg_LuxR_C"/>
</dbReference>
<name>A0A972NNE4_9BURK</name>
<dbReference type="SMART" id="SM00448">
    <property type="entry name" value="REC"/>
    <property type="match status" value="1"/>
</dbReference>
<dbReference type="RefSeq" id="WP_172166149.1">
    <property type="nucleotide sequence ID" value="NZ_WOEZ01000086.1"/>
</dbReference>
<reference evidence="8 9" key="1">
    <citation type="submission" date="2019-11" db="EMBL/GenBank/DDBJ databases">
        <title>Metabolism of dissolved organic matter in forest soils.</title>
        <authorList>
            <person name="Cyle K.T."/>
            <person name="Wilhelm R.C."/>
            <person name="Martinez C.E."/>
        </authorList>
    </citation>
    <scope>NUCLEOTIDE SEQUENCE [LARGE SCALE GENOMIC DNA]</scope>
    <source>
        <strain evidence="8 9">5N</strain>
    </source>
</reference>
<keyword evidence="3" id="KW-0238">DNA-binding</keyword>
<dbReference type="SUPFAM" id="SSF52172">
    <property type="entry name" value="CheY-like"/>
    <property type="match status" value="1"/>
</dbReference>
<protein>
    <submittedName>
        <fullName evidence="8">Response regulator</fullName>
    </submittedName>
</protein>
<keyword evidence="4" id="KW-0804">Transcription</keyword>
<feature type="domain" description="Response regulatory" evidence="7">
    <location>
        <begin position="3"/>
        <end position="119"/>
    </location>
</feature>
<dbReference type="AlphaFoldDB" id="A0A972NNE4"/>
<dbReference type="PANTHER" id="PTHR43214">
    <property type="entry name" value="TWO-COMPONENT RESPONSE REGULATOR"/>
    <property type="match status" value="1"/>
</dbReference>
<dbReference type="Proteomes" id="UP000655523">
    <property type="component" value="Unassembled WGS sequence"/>
</dbReference>
<dbReference type="PROSITE" id="PS50043">
    <property type="entry name" value="HTH_LUXR_2"/>
    <property type="match status" value="1"/>
</dbReference>
<dbReference type="PANTHER" id="PTHR43214:SF41">
    <property type="entry name" value="NITRATE_NITRITE RESPONSE REGULATOR PROTEIN NARP"/>
    <property type="match status" value="1"/>
</dbReference>
<evidence type="ECO:0000256" key="5">
    <source>
        <dbReference type="PROSITE-ProRule" id="PRU00169"/>
    </source>
</evidence>
<dbReference type="InterPro" id="IPR039420">
    <property type="entry name" value="WalR-like"/>
</dbReference>
<feature type="modified residue" description="4-aspartylphosphate" evidence="5">
    <location>
        <position position="54"/>
    </location>
</feature>
<evidence type="ECO:0000256" key="1">
    <source>
        <dbReference type="ARBA" id="ARBA00022553"/>
    </source>
</evidence>
<dbReference type="Pfam" id="PF00072">
    <property type="entry name" value="Response_reg"/>
    <property type="match status" value="1"/>
</dbReference>
<dbReference type="GO" id="GO:0003677">
    <property type="term" value="F:DNA binding"/>
    <property type="evidence" value="ECO:0007669"/>
    <property type="project" value="UniProtKB-KW"/>
</dbReference>
<evidence type="ECO:0000259" key="7">
    <source>
        <dbReference type="PROSITE" id="PS50110"/>
    </source>
</evidence>
<dbReference type="PROSITE" id="PS50110">
    <property type="entry name" value="RESPONSE_REGULATORY"/>
    <property type="match status" value="1"/>
</dbReference>
<accession>A0A972NNE4</accession>
<dbReference type="GO" id="GO:0006355">
    <property type="term" value="P:regulation of DNA-templated transcription"/>
    <property type="evidence" value="ECO:0007669"/>
    <property type="project" value="InterPro"/>
</dbReference>
<dbReference type="EMBL" id="WOEZ01000086">
    <property type="protein sequence ID" value="NPT56101.1"/>
    <property type="molecule type" value="Genomic_DNA"/>
</dbReference>
<dbReference type="InterPro" id="IPR001789">
    <property type="entry name" value="Sig_transdc_resp-reg_receiver"/>
</dbReference>
<dbReference type="InterPro" id="IPR011006">
    <property type="entry name" value="CheY-like_superfamily"/>
</dbReference>
<keyword evidence="2" id="KW-0805">Transcription regulation</keyword>